<dbReference type="InterPro" id="IPR027409">
    <property type="entry name" value="GroEL-like_apical_dom_sf"/>
</dbReference>
<feature type="compositionally biased region" description="Pro residues" evidence="4">
    <location>
        <begin position="568"/>
        <end position="579"/>
    </location>
</feature>
<reference evidence="6" key="1">
    <citation type="submission" date="2015-09" db="EMBL/GenBank/DDBJ databases">
        <authorList>
            <consortium name="Pathogen Informatics"/>
        </authorList>
    </citation>
    <scope>NUCLEOTIDE SEQUENCE [LARGE SCALE GENOMIC DNA]</scope>
    <source>
        <strain evidence="6">Lake Konstanz</strain>
    </source>
</reference>
<organism evidence="5 6">
    <name type="scientific">Bodo saltans</name>
    <name type="common">Flagellated protozoan</name>
    <dbReference type="NCBI Taxonomy" id="75058"/>
    <lineage>
        <taxon>Eukaryota</taxon>
        <taxon>Discoba</taxon>
        <taxon>Euglenozoa</taxon>
        <taxon>Kinetoplastea</taxon>
        <taxon>Metakinetoplastina</taxon>
        <taxon>Eubodonida</taxon>
        <taxon>Bodonidae</taxon>
        <taxon>Bodo</taxon>
    </lineage>
</organism>
<keyword evidence="2" id="KW-0346">Stress response</keyword>
<dbReference type="Gene3D" id="3.30.260.10">
    <property type="entry name" value="TCP-1-like chaperonin intermediate domain"/>
    <property type="match status" value="1"/>
</dbReference>
<evidence type="ECO:0000256" key="2">
    <source>
        <dbReference type="ARBA" id="ARBA00023016"/>
    </source>
</evidence>
<evidence type="ECO:0000313" key="6">
    <source>
        <dbReference type="Proteomes" id="UP000051952"/>
    </source>
</evidence>
<evidence type="ECO:0000256" key="3">
    <source>
        <dbReference type="ARBA" id="ARBA00025467"/>
    </source>
</evidence>
<evidence type="ECO:0000256" key="4">
    <source>
        <dbReference type="SAM" id="MobiDB-lite"/>
    </source>
</evidence>
<dbReference type="AlphaFoldDB" id="A0A0S4IUK6"/>
<proteinExistence type="predicted"/>
<evidence type="ECO:0000313" key="5">
    <source>
        <dbReference type="EMBL" id="CUF97042.1"/>
    </source>
</evidence>
<keyword evidence="6" id="KW-1185">Reference proteome</keyword>
<evidence type="ECO:0000256" key="1">
    <source>
        <dbReference type="ARBA" id="ARBA00022946"/>
    </source>
</evidence>
<dbReference type="EMBL" id="CYKH01000466">
    <property type="protein sequence ID" value="CUF97042.1"/>
    <property type="molecule type" value="Genomic_DNA"/>
</dbReference>
<sequence length="646" mass="70471">MNEAAAVLEALAVCCAIRDSPRPLLVCSGGAVDASYRVLSSIVLHNALTQLMPTAVALQVEVLHQKSVLPPLLTTRGGPDIVSSSLSPHDHESLMAKARGNPFCKMLLQSSAAHSAAYHGGGWTYLYLISSTLRRLLWVASEAGNHTVKVARDMTIIGEWMRELVSVSVPLLIRLGVVRHVDTTSTLRSFVYDQLRLQGWYEDEESDVTCNATALNSSTRLADQITSCVSLCTTKDGGQLQPSRVQFRCLHTSEQVGQLGRGGKPSPNGSNNNNMHVLRGMFLPWQLSLENQHLLAHRHQHNNQGTPPPPLLPAIRVLLIIESIVDQDIPAILAFLERHHQHTTPSQPPMCCWLIACQKTISALAQSVLYAEQVVALERLSERFVEPLCHTAGCCVVASAGSLASVTSANVIGLLDDIIIGQEHGSIGGRYRAFFMGRGDVCTMHTVVLFHSNPARHAMIEEQSRHAFLALCQLFAKGAVVVAGGGEWEGFVAQYLRCRYSLTLSSPPRQRPDRSVVFEVAGALDSFCEKMLPCSFSPGISQFDRSTRSHGARQLASLLSKRPVHGCAPPPGHPSPPPSEMGQASPWRGLPPLAESSLLAHLPQIPIQSNWKHFDSFWSKQGMLSDYPSLLHTILSVQLCHVDLPQ</sequence>
<protein>
    <submittedName>
        <fullName evidence="5">GPI-anchored surface protein, putative</fullName>
    </submittedName>
</protein>
<keyword evidence="1" id="KW-0809">Transit peptide</keyword>
<dbReference type="VEuPathDB" id="TriTrypDB:BSAL_68210"/>
<feature type="region of interest" description="Disordered" evidence="4">
    <location>
        <begin position="566"/>
        <end position="587"/>
    </location>
</feature>
<dbReference type="InterPro" id="IPR027413">
    <property type="entry name" value="GROEL-like_equatorial_sf"/>
</dbReference>
<name>A0A0S4IUK6_BODSA</name>
<dbReference type="InterPro" id="IPR027410">
    <property type="entry name" value="TCP-1-like_intermed_sf"/>
</dbReference>
<comment type="function">
    <text evidence="3">Implicated in mitochondrial protein import and macromolecular assembly. May facilitate the correct folding of imported proteins. May also prevent misfolding and promote the refolding and proper assembly of unfolded polypeptides generated under stress conditions in the mitochondrial matrix.</text>
</comment>
<gene>
    <name evidence="5" type="ORF">BSAL_68210</name>
</gene>
<accession>A0A0S4IUK6</accession>
<dbReference type="Proteomes" id="UP000051952">
    <property type="component" value="Unassembled WGS sequence"/>
</dbReference>
<dbReference type="Gene3D" id="1.10.560.10">
    <property type="entry name" value="GroEL-like equatorial domain"/>
    <property type="match status" value="1"/>
</dbReference>
<dbReference type="Gene3D" id="3.50.7.10">
    <property type="entry name" value="GroEL"/>
    <property type="match status" value="1"/>
</dbReference>